<accession>A0A381NHH2</accession>
<evidence type="ECO:0008006" key="3">
    <source>
        <dbReference type="Google" id="ProtNLM"/>
    </source>
</evidence>
<name>A0A381NHH2_9ZZZZ</name>
<evidence type="ECO:0000256" key="1">
    <source>
        <dbReference type="SAM" id="Phobius"/>
    </source>
</evidence>
<feature type="transmembrane region" description="Helical" evidence="1">
    <location>
        <begin position="95"/>
        <end position="116"/>
    </location>
</feature>
<feature type="transmembrane region" description="Helical" evidence="1">
    <location>
        <begin position="20"/>
        <end position="42"/>
    </location>
</feature>
<protein>
    <recommendedName>
        <fullName evidence="3">DUF2231 domain-containing protein</fullName>
    </recommendedName>
</protein>
<evidence type="ECO:0000313" key="2">
    <source>
        <dbReference type="EMBL" id="SUZ53278.1"/>
    </source>
</evidence>
<feature type="transmembrane region" description="Helical" evidence="1">
    <location>
        <begin position="137"/>
        <end position="156"/>
    </location>
</feature>
<keyword evidence="1" id="KW-1133">Transmembrane helix</keyword>
<gene>
    <name evidence="2" type="ORF">METZ01_LOCUS6132</name>
</gene>
<keyword evidence="1" id="KW-0472">Membrane</keyword>
<sequence>MGIFELLEESALALWVGESLWGYPIMLSLHAVGLSIVVGIFTMLNLRILGLLKDIELSTFKSLYQLSWAGLAINTISGFSLFSSQATYFVTSKPFLIKITAIVVGVIVAIFLYRCLYLKSEDTNEKKAIKDQPTRNLAVLSLLCWTIAIFSGRLVAYL</sequence>
<reference evidence="2" key="1">
    <citation type="submission" date="2018-05" db="EMBL/GenBank/DDBJ databases">
        <authorList>
            <person name="Lanie J.A."/>
            <person name="Ng W.-L."/>
            <person name="Kazmierczak K.M."/>
            <person name="Andrzejewski T.M."/>
            <person name="Davidsen T.M."/>
            <person name="Wayne K.J."/>
            <person name="Tettelin H."/>
            <person name="Glass J.I."/>
            <person name="Rusch D."/>
            <person name="Podicherti R."/>
            <person name="Tsui H.-C.T."/>
            <person name="Winkler M.E."/>
        </authorList>
    </citation>
    <scope>NUCLEOTIDE SEQUENCE</scope>
</reference>
<keyword evidence="1" id="KW-0812">Transmembrane</keyword>
<dbReference type="EMBL" id="UINC01000322">
    <property type="protein sequence ID" value="SUZ53278.1"/>
    <property type="molecule type" value="Genomic_DNA"/>
</dbReference>
<feature type="transmembrane region" description="Helical" evidence="1">
    <location>
        <begin position="63"/>
        <end position="83"/>
    </location>
</feature>
<proteinExistence type="predicted"/>
<dbReference type="AlphaFoldDB" id="A0A381NHH2"/>
<organism evidence="2">
    <name type="scientific">marine metagenome</name>
    <dbReference type="NCBI Taxonomy" id="408172"/>
    <lineage>
        <taxon>unclassified sequences</taxon>
        <taxon>metagenomes</taxon>
        <taxon>ecological metagenomes</taxon>
    </lineage>
</organism>